<name>A0A0N4W1S8_HAEPC</name>
<protein>
    <submittedName>
        <fullName evidence="1">Myostatin</fullName>
    </submittedName>
</protein>
<evidence type="ECO:0000313" key="1">
    <source>
        <dbReference type="WBParaSite" id="HPLM_0000362101-mRNA-1"/>
    </source>
</evidence>
<proteinExistence type="predicted"/>
<dbReference type="AlphaFoldDB" id="A0A0N4W1S8"/>
<dbReference type="WBParaSite" id="HPLM_0000362101-mRNA-1">
    <property type="protein sequence ID" value="HPLM_0000362101-mRNA-1"/>
    <property type="gene ID" value="HPLM_0000362101"/>
</dbReference>
<sequence length="67" mass="7805">LLHKILHYDYIDRKSSKRLIKVPLRHDMLEQEDHDLQGDIGTILNHLENQSSDHIESLAVPNNLVKP</sequence>
<reference evidence="1" key="1">
    <citation type="submission" date="2017-02" db="UniProtKB">
        <authorList>
            <consortium name="WormBaseParasite"/>
        </authorList>
    </citation>
    <scope>IDENTIFICATION</scope>
</reference>
<organism evidence="1">
    <name type="scientific">Haemonchus placei</name>
    <name type="common">Barber's pole worm</name>
    <dbReference type="NCBI Taxonomy" id="6290"/>
    <lineage>
        <taxon>Eukaryota</taxon>
        <taxon>Metazoa</taxon>
        <taxon>Ecdysozoa</taxon>
        <taxon>Nematoda</taxon>
        <taxon>Chromadorea</taxon>
        <taxon>Rhabditida</taxon>
        <taxon>Rhabditina</taxon>
        <taxon>Rhabditomorpha</taxon>
        <taxon>Strongyloidea</taxon>
        <taxon>Trichostrongylidae</taxon>
        <taxon>Haemonchus</taxon>
    </lineage>
</organism>
<accession>A0A0N4W1S8</accession>